<evidence type="ECO:0000259" key="6">
    <source>
        <dbReference type="SMART" id="SM00438"/>
    </source>
</evidence>
<reference evidence="7 8" key="1">
    <citation type="submission" date="2021-06" db="EMBL/GenBank/DDBJ databases">
        <title>Caerostris extrusa draft genome.</title>
        <authorList>
            <person name="Kono N."/>
            <person name="Arakawa K."/>
        </authorList>
    </citation>
    <scope>NUCLEOTIDE SEQUENCE [LARGE SCALE GENOMIC DNA]</scope>
</reference>
<comment type="similarity">
    <text evidence="1">Belongs to the NFX1 family.</text>
</comment>
<dbReference type="SMART" id="SM00438">
    <property type="entry name" value="ZnF_NFX"/>
    <property type="match status" value="3"/>
</dbReference>
<protein>
    <submittedName>
        <fullName evidence="7">NF-X1-type zinc finger protein NFXL1</fullName>
    </submittedName>
</protein>
<evidence type="ECO:0000256" key="1">
    <source>
        <dbReference type="ARBA" id="ARBA00007269"/>
    </source>
</evidence>
<dbReference type="PANTHER" id="PTHR12360">
    <property type="entry name" value="NUCLEAR TRANSCRIPTION FACTOR, X-BOX BINDING 1 NFX1"/>
    <property type="match status" value="1"/>
</dbReference>
<dbReference type="InterPro" id="IPR034078">
    <property type="entry name" value="NFX1_fam"/>
</dbReference>
<evidence type="ECO:0000256" key="2">
    <source>
        <dbReference type="ARBA" id="ARBA00022723"/>
    </source>
</evidence>
<evidence type="ECO:0000256" key="3">
    <source>
        <dbReference type="ARBA" id="ARBA00022737"/>
    </source>
</evidence>
<gene>
    <name evidence="7" type="primary">NFXL1</name>
    <name evidence="7" type="ORF">CEXT_400891</name>
</gene>
<dbReference type="InterPro" id="IPR000967">
    <property type="entry name" value="Znf_NFX1"/>
</dbReference>
<accession>A0AAV4WPG4</accession>
<dbReference type="AlphaFoldDB" id="A0AAV4WPG4"/>
<organism evidence="7 8">
    <name type="scientific">Caerostris extrusa</name>
    <name type="common">Bark spider</name>
    <name type="synonym">Caerostris bankana</name>
    <dbReference type="NCBI Taxonomy" id="172846"/>
    <lineage>
        <taxon>Eukaryota</taxon>
        <taxon>Metazoa</taxon>
        <taxon>Ecdysozoa</taxon>
        <taxon>Arthropoda</taxon>
        <taxon>Chelicerata</taxon>
        <taxon>Arachnida</taxon>
        <taxon>Araneae</taxon>
        <taxon>Araneomorphae</taxon>
        <taxon>Entelegynae</taxon>
        <taxon>Araneoidea</taxon>
        <taxon>Araneidae</taxon>
        <taxon>Caerostris</taxon>
    </lineage>
</organism>
<dbReference type="PANTHER" id="PTHR12360:SF1">
    <property type="entry name" value="NF-X1-TYPE ZINC FINGER PROTEIN NFXL1"/>
    <property type="match status" value="1"/>
</dbReference>
<name>A0AAV4WPG4_CAEEX</name>
<comment type="caution">
    <text evidence="7">The sequence shown here is derived from an EMBL/GenBank/DDBJ whole genome shotgun (WGS) entry which is preliminary data.</text>
</comment>
<dbReference type="Proteomes" id="UP001054945">
    <property type="component" value="Unassembled WGS sequence"/>
</dbReference>
<dbReference type="GO" id="GO:0005634">
    <property type="term" value="C:nucleus"/>
    <property type="evidence" value="ECO:0007669"/>
    <property type="project" value="InterPro"/>
</dbReference>
<feature type="domain" description="NF-X1-type" evidence="6">
    <location>
        <begin position="133"/>
        <end position="151"/>
    </location>
</feature>
<dbReference type="GO" id="GO:0008270">
    <property type="term" value="F:zinc ion binding"/>
    <property type="evidence" value="ECO:0007669"/>
    <property type="project" value="UniProtKB-KW"/>
</dbReference>
<proteinExistence type="inferred from homology"/>
<evidence type="ECO:0000313" key="7">
    <source>
        <dbReference type="EMBL" id="GIY84144.1"/>
    </source>
</evidence>
<keyword evidence="5" id="KW-0862">Zinc</keyword>
<sequence length="250" mass="28083">MRSDILRLIAENVILLYSLKSKLSRKKEGPWDLRNSYKMQLVCKPCPPCPVPVPVTCLGGHEVNLLIVQNSDIPCSNAKSTSCGRKCGRSLSCGNHTCSLECHSVVNINDLIKASDKCEVCHISCQKSQKPGCVHPCTLPCHPGECKPCKQHVKLKCHCQINTLYIVCDEWTSADENKKDKLMCCSNRCPKEMSCGHRCILICHSGPCSEQKQCKKKIVLRCPCKKGRKRKSNALLKYRKMLIFHVMKNV</sequence>
<keyword evidence="4" id="KW-0863">Zinc-finger</keyword>
<keyword evidence="2" id="KW-0479">Metal-binding</keyword>
<dbReference type="GO" id="GO:0000981">
    <property type="term" value="F:DNA-binding transcription factor activity, RNA polymerase II-specific"/>
    <property type="evidence" value="ECO:0007669"/>
    <property type="project" value="TreeGrafter"/>
</dbReference>
<dbReference type="EMBL" id="BPLR01016475">
    <property type="protein sequence ID" value="GIY84144.1"/>
    <property type="molecule type" value="Genomic_DNA"/>
</dbReference>
<feature type="domain" description="NF-X1-type" evidence="6">
    <location>
        <begin position="195"/>
        <end position="216"/>
    </location>
</feature>
<keyword evidence="3" id="KW-0677">Repeat</keyword>
<evidence type="ECO:0000256" key="4">
    <source>
        <dbReference type="ARBA" id="ARBA00022771"/>
    </source>
</evidence>
<keyword evidence="8" id="KW-1185">Reference proteome</keyword>
<evidence type="ECO:0000313" key="8">
    <source>
        <dbReference type="Proteomes" id="UP001054945"/>
    </source>
</evidence>
<feature type="domain" description="NF-X1-type" evidence="6">
    <location>
        <begin position="93"/>
        <end position="123"/>
    </location>
</feature>
<dbReference type="GO" id="GO:0000977">
    <property type="term" value="F:RNA polymerase II transcription regulatory region sequence-specific DNA binding"/>
    <property type="evidence" value="ECO:0007669"/>
    <property type="project" value="TreeGrafter"/>
</dbReference>
<evidence type="ECO:0000256" key="5">
    <source>
        <dbReference type="ARBA" id="ARBA00022833"/>
    </source>
</evidence>